<comment type="caution">
    <text evidence="1">The sequence shown here is derived from an EMBL/GenBank/DDBJ whole genome shotgun (WGS) entry which is preliminary data.</text>
</comment>
<organism evidence="1 2">
    <name type="scientific">Sporosarcina soli</name>
    <dbReference type="NCBI Taxonomy" id="334736"/>
    <lineage>
        <taxon>Bacteria</taxon>
        <taxon>Bacillati</taxon>
        <taxon>Bacillota</taxon>
        <taxon>Bacilli</taxon>
        <taxon>Bacillales</taxon>
        <taxon>Caryophanaceae</taxon>
        <taxon>Sporosarcina</taxon>
    </lineage>
</organism>
<evidence type="ECO:0000313" key="2">
    <source>
        <dbReference type="Proteomes" id="UP001596109"/>
    </source>
</evidence>
<proteinExistence type="predicted"/>
<dbReference type="Gene3D" id="4.10.810.10">
    <property type="entry name" value="Virus Scaffolding Protein, Chain A"/>
    <property type="match status" value="1"/>
</dbReference>
<sequence length="131" mass="15655">MNEHFIILETFQHSVRCCCPGQGHEYTVEFKQGDIWCLTKERKYIDCLGWYFLIAFNNEYQFYIHVEDIENLYRKGIICSILDLELKINYLNSKVNEALDELDRKAFLSYTGELNDVQSIKEKMKYTPVYN</sequence>
<protein>
    <recommendedName>
        <fullName evidence="3">IDEAL domain-containing protein</fullName>
    </recommendedName>
</protein>
<evidence type="ECO:0008006" key="3">
    <source>
        <dbReference type="Google" id="ProtNLM"/>
    </source>
</evidence>
<dbReference type="Proteomes" id="UP001596109">
    <property type="component" value="Unassembled WGS sequence"/>
</dbReference>
<dbReference type="InterPro" id="IPR027393">
    <property type="entry name" value="Virus_scaffolding_prot_C"/>
</dbReference>
<dbReference type="EMBL" id="JBHSNO010000022">
    <property type="protein sequence ID" value="MFC5592019.1"/>
    <property type="molecule type" value="Genomic_DNA"/>
</dbReference>
<keyword evidence="2" id="KW-1185">Reference proteome</keyword>
<evidence type="ECO:0000313" key="1">
    <source>
        <dbReference type="EMBL" id="MFC5592019.1"/>
    </source>
</evidence>
<gene>
    <name evidence="1" type="ORF">ACFPRA_24380</name>
</gene>
<reference evidence="2" key="1">
    <citation type="journal article" date="2019" name="Int. J. Syst. Evol. Microbiol.">
        <title>The Global Catalogue of Microorganisms (GCM) 10K type strain sequencing project: providing services to taxonomists for standard genome sequencing and annotation.</title>
        <authorList>
            <consortium name="The Broad Institute Genomics Platform"/>
            <consortium name="The Broad Institute Genome Sequencing Center for Infectious Disease"/>
            <person name="Wu L."/>
            <person name="Ma J."/>
        </authorList>
    </citation>
    <scope>NUCLEOTIDE SEQUENCE [LARGE SCALE GENOMIC DNA]</scope>
    <source>
        <strain evidence="2">CGMCC 4.1434</strain>
    </source>
</reference>
<dbReference type="RefSeq" id="WP_381440583.1">
    <property type="nucleotide sequence ID" value="NZ_JBHSNO010000022.1"/>
</dbReference>
<accession>A0ABW0TUE6</accession>
<name>A0ABW0TUE6_9BACL</name>